<comment type="similarity">
    <text evidence="1">Belongs to the RutC family.</text>
</comment>
<dbReference type="PANTHER" id="PTHR11803">
    <property type="entry name" value="2-IMINOBUTANOATE/2-IMINOPROPANOATE DEAMINASE RIDA"/>
    <property type="match status" value="1"/>
</dbReference>
<organism evidence="2 3">
    <name type="scientific">Sarocladium strictum</name>
    <name type="common">Black bundle disease fungus</name>
    <name type="synonym">Acremonium strictum</name>
    <dbReference type="NCBI Taxonomy" id="5046"/>
    <lineage>
        <taxon>Eukaryota</taxon>
        <taxon>Fungi</taxon>
        <taxon>Dikarya</taxon>
        <taxon>Ascomycota</taxon>
        <taxon>Pezizomycotina</taxon>
        <taxon>Sordariomycetes</taxon>
        <taxon>Hypocreomycetidae</taxon>
        <taxon>Hypocreales</taxon>
        <taxon>Sarocladiaceae</taxon>
        <taxon>Sarocladium</taxon>
    </lineage>
</organism>
<dbReference type="CDD" id="cd00448">
    <property type="entry name" value="YjgF_YER057c_UK114_family"/>
    <property type="match status" value="1"/>
</dbReference>
<name>A0AA39GE64_SARSR</name>
<dbReference type="AlphaFoldDB" id="A0AA39GE64"/>
<dbReference type="GO" id="GO:0005739">
    <property type="term" value="C:mitochondrion"/>
    <property type="evidence" value="ECO:0007669"/>
    <property type="project" value="TreeGrafter"/>
</dbReference>
<sequence>MSRKAVFTKNAPPPSPHLSQAIICNGMVYSSGALGVNPGMGKLTGNAYEQTKQALNNLKAILEEAGSQAENVVKANIFLSSMNHYASVNKAYLEFFSWDPKPSRTCVAVAQLPLKGADVEIEVIASLKQGPKARL</sequence>
<dbReference type="InterPro" id="IPR006175">
    <property type="entry name" value="YjgF/YER057c/UK114"/>
</dbReference>
<evidence type="ECO:0000313" key="3">
    <source>
        <dbReference type="Proteomes" id="UP001175261"/>
    </source>
</evidence>
<dbReference type="FunFam" id="3.30.1330.40:FF:000001">
    <property type="entry name" value="L-PSP family endoribonuclease"/>
    <property type="match status" value="1"/>
</dbReference>
<accession>A0AA39GE64</accession>
<dbReference type="GO" id="GO:0019239">
    <property type="term" value="F:deaminase activity"/>
    <property type="evidence" value="ECO:0007669"/>
    <property type="project" value="TreeGrafter"/>
</dbReference>
<dbReference type="GO" id="GO:0005829">
    <property type="term" value="C:cytosol"/>
    <property type="evidence" value="ECO:0007669"/>
    <property type="project" value="TreeGrafter"/>
</dbReference>
<protein>
    <submittedName>
        <fullName evidence="2">Uncharacterized protein</fullName>
    </submittedName>
</protein>
<keyword evidence="3" id="KW-1185">Reference proteome</keyword>
<dbReference type="InterPro" id="IPR006056">
    <property type="entry name" value="RidA"/>
</dbReference>
<dbReference type="Gene3D" id="3.30.1330.40">
    <property type="entry name" value="RutC-like"/>
    <property type="match status" value="1"/>
</dbReference>
<dbReference type="EMBL" id="JAPDFR010000007">
    <property type="protein sequence ID" value="KAK0385391.1"/>
    <property type="molecule type" value="Genomic_DNA"/>
</dbReference>
<dbReference type="PANTHER" id="PTHR11803:SF42">
    <property type="entry name" value="MMF1"/>
    <property type="match status" value="1"/>
</dbReference>
<gene>
    <name evidence="2" type="ORF">NLU13_7867</name>
</gene>
<evidence type="ECO:0000313" key="2">
    <source>
        <dbReference type="EMBL" id="KAK0385391.1"/>
    </source>
</evidence>
<dbReference type="SUPFAM" id="SSF55298">
    <property type="entry name" value="YjgF-like"/>
    <property type="match status" value="1"/>
</dbReference>
<dbReference type="InterPro" id="IPR035959">
    <property type="entry name" value="RutC-like_sf"/>
</dbReference>
<dbReference type="Proteomes" id="UP001175261">
    <property type="component" value="Unassembled WGS sequence"/>
</dbReference>
<comment type="caution">
    <text evidence="2">The sequence shown here is derived from an EMBL/GenBank/DDBJ whole genome shotgun (WGS) entry which is preliminary data.</text>
</comment>
<reference evidence="2" key="1">
    <citation type="submission" date="2022-10" db="EMBL/GenBank/DDBJ databases">
        <title>Determination and structural analysis of whole genome sequence of Sarocladium strictum F4-1.</title>
        <authorList>
            <person name="Hu L."/>
            <person name="Jiang Y."/>
        </authorList>
    </citation>
    <scope>NUCLEOTIDE SEQUENCE</scope>
    <source>
        <strain evidence="2">F4-1</strain>
    </source>
</reference>
<dbReference type="NCBIfam" id="TIGR00004">
    <property type="entry name" value="Rid family detoxifying hydrolase"/>
    <property type="match status" value="1"/>
</dbReference>
<dbReference type="Pfam" id="PF01042">
    <property type="entry name" value="Ribonuc_L-PSP"/>
    <property type="match status" value="1"/>
</dbReference>
<proteinExistence type="inferred from homology"/>
<evidence type="ECO:0000256" key="1">
    <source>
        <dbReference type="ARBA" id="ARBA00010552"/>
    </source>
</evidence>